<dbReference type="AlphaFoldDB" id="A0A4Y2U9N0"/>
<keyword evidence="3" id="KW-1185">Reference proteome</keyword>
<evidence type="ECO:0000313" key="3">
    <source>
        <dbReference type="Proteomes" id="UP000499080"/>
    </source>
</evidence>
<sequence length="185" mass="20665">MSGQEPEKTFDSKQVYDCELANKALVELSDTRTRSFSQTSANSVHDFITQDEDDIDALLNDLRKLINSSTGGTKKNPSIRTHLPLGKVEEGNRLLDLLEMKLEGFTGGKIHHPQVEKVNKEVQVDTPYQQAQGTKSIAQKESHNSNPLPSFAQVVAKKQRHTILLYPKEGQELREFHKGPSAEGN</sequence>
<organism evidence="2 3">
    <name type="scientific">Araneus ventricosus</name>
    <name type="common">Orbweaver spider</name>
    <name type="synonym">Epeira ventricosa</name>
    <dbReference type="NCBI Taxonomy" id="182803"/>
    <lineage>
        <taxon>Eukaryota</taxon>
        <taxon>Metazoa</taxon>
        <taxon>Ecdysozoa</taxon>
        <taxon>Arthropoda</taxon>
        <taxon>Chelicerata</taxon>
        <taxon>Arachnida</taxon>
        <taxon>Araneae</taxon>
        <taxon>Araneomorphae</taxon>
        <taxon>Entelegynae</taxon>
        <taxon>Araneoidea</taxon>
        <taxon>Araneidae</taxon>
        <taxon>Araneus</taxon>
    </lineage>
</organism>
<reference evidence="2 3" key="1">
    <citation type="journal article" date="2019" name="Sci. Rep.">
        <title>Orb-weaving spider Araneus ventricosus genome elucidates the spidroin gene catalogue.</title>
        <authorList>
            <person name="Kono N."/>
            <person name="Nakamura H."/>
            <person name="Ohtoshi R."/>
            <person name="Moran D.A.P."/>
            <person name="Shinohara A."/>
            <person name="Yoshida Y."/>
            <person name="Fujiwara M."/>
            <person name="Mori M."/>
            <person name="Tomita M."/>
            <person name="Arakawa K."/>
        </authorList>
    </citation>
    <scope>NUCLEOTIDE SEQUENCE [LARGE SCALE GENOMIC DNA]</scope>
</reference>
<gene>
    <name evidence="2" type="ORF">AVEN_123915_1</name>
</gene>
<evidence type="ECO:0000313" key="2">
    <source>
        <dbReference type="EMBL" id="GBO09342.1"/>
    </source>
</evidence>
<evidence type="ECO:0000256" key="1">
    <source>
        <dbReference type="SAM" id="MobiDB-lite"/>
    </source>
</evidence>
<accession>A0A4Y2U9N0</accession>
<dbReference type="Proteomes" id="UP000499080">
    <property type="component" value="Unassembled WGS sequence"/>
</dbReference>
<comment type="caution">
    <text evidence="2">The sequence shown here is derived from an EMBL/GenBank/DDBJ whole genome shotgun (WGS) entry which is preliminary data.</text>
</comment>
<protein>
    <submittedName>
        <fullName evidence="2">Uncharacterized protein</fullName>
    </submittedName>
</protein>
<dbReference type="EMBL" id="BGPR01034795">
    <property type="protein sequence ID" value="GBO09342.1"/>
    <property type="molecule type" value="Genomic_DNA"/>
</dbReference>
<feature type="region of interest" description="Disordered" evidence="1">
    <location>
        <begin position="129"/>
        <end position="148"/>
    </location>
</feature>
<proteinExistence type="predicted"/>
<name>A0A4Y2U9N0_ARAVE</name>